<dbReference type="Gene3D" id="3.30.1490.20">
    <property type="entry name" value="ATP-grasp fold, A domain"/>
    <property type="match status" value="1"/>
</dbReference>
<evidence type="ECO:0000313" key="19">
    <source>
        <dbReference type="EMBL" id="QEM10782.1"/>
    </source>
</evidence>
<evidence type="ECO:0000313" key="20">
    <source>
        <dbReference type="Proteomes" id="UP000251402"/>
    </source>
</evidence>
<evidence type="ECO:0000256" key="13">
    <source>
        <dbReference type="ARBA" id="ARBA00033470"/>
    </source>
</evidence>
<dbReference type="GO" id="GO:0006094">
    <property type="term" value="P:gluconeogenesis"/>
    <property type="evidence" value="ECO:0007669"/>
    <property type="project" value="UniProtKB-UniPathway"/>
</dbReference>
<protein>
    <recommendedName>
        <fullName evidence="6 15">Phosphoenolpyruvate synthase</fullName>
        <shortName evidence="15">PEP synthase</shortName>
        <ecNumber evidence="5 15">2.7.9.2</ecNumber>
    </recommendedName>
    <alternativeName>
        <fullName evidence="13 15">Pyruvate, water dikinase</fullName>
    </alternativeName>
</protein>
<dbReference type="GO" id="GO:0005524">
    <property type="term" value="F:ATP binding"/>
    <property type="evidence" value="ECO:0007669"/>
    <property type="project" value="UniProtKB-KW"/>
</dbReference>
<evidence type="ECO:0000256" key="8">
    <source>
        <dbReference type="ARBA" id="ARBA00022723"/>
    </source>
</evidence>
<evidence type="ECO:0000256" key="5">
    <source>
        <dbReference type="ARBA" id="ARBA00011996"/>
    </source>
</evidence>
<evidence type="ECO:0000256" key="4">
    <source>
        <dbReference type="ARBA" id="ARBA00007837"/>
    </source>
</evidence>
<keyword evidence="9 15" id="KW-0547">Nucleotide-binding</keyword>
<dbReference type="Pfam" id="PF01326">
    <property type="entry name" value="PPDK_N"/>
    <property type="match status" value="1"/>
</dbReference>
<reference evidence="19" key="1">
    <citation type="submission" date="2019-08" db="EMBL/GenBank/DDBJ databases">
        <title>Comparative genome analysis confer to the adaptation heavy metal polluted environment.</title>
        <authorList>
            <person name="Li Y."/>
        </authorList>
    </citation>
    <scope>NUCLEOTIDE SEQUENCE [LARGE SCALE GENOMIC DNA]</scope>
    <source>
        <strain evidence="19">P1</strain>
    </source>
</reference>
<evidence type="ECO:0000256" key="2">
    <source>
        <dbReference type="ARBA" id="ARBA00002988"/>
    </source>
</evidence>
<gene>
    <name evidence="19" type="primary">ppsA</name>
    <name evidence="19" type="ORF">DEO27_012360</name>
</gene>
<dbReference type="Pfam" id="PF00391">
    <property type="entry name" value="PEP-utilizers"/>
    <property type="match status" value="1"/>
</dbReference>
<dbReference type="NCBIfam" id="NF005057">
    <property type="entry name" value="PRK06464.1"/>
    <property type="match status" value="1"/>
</dbReference>
<feature type="domain" description="PEP-utilising enzyme mobile" evidence="16">
    <location>
        <begin position="398"/>
        <end position="469"/>
    </location>
</feature>
<keyword evidence="12 15" id="KW-0460">Magnesium</keyword>
<dbReference type="RefSeq" id="WP_112565696.1">
    <property type="nucleotide sequence ID" value="NZ_CP043450.1"/>
</dbReference>
<keyword evidence="11 15" id="KW-0067">ATP-binding</keyword>
<dbReference type="GO" id="GO:0046872">
    <property type="term" value="F:metal ion binding"/>
    <property type="evidence" value="ECO:0007669"/>
    <property type="project" value="UniProtKB-KW"/>
</dbReference>
<dbReference type="InterPro" id="IPR002192">
    <property type="entry name" value="PPDK_AMP/ATP-bd"/>
</dbReference>
<dbReference type="FunFam" id="3.30.1490.20:FF:000010">
    <property type="entry name" value="Phosphoenolpyruvate synthase"/>
    <property type="match status" value="1"/>
</dbReference>
<comment type="similarity">
    <text evidence="4 15">Belongs to the PEP-utilizing enzyme family.</text>
</comment>
<dbReference type="Pfam" id="PF02896">
    <property type="entry name" value="PEP-utilizers_C"/>
    <property type="match status" value="1"/>
</dbReference>
<dbReference type="PANTHER" id="PTHR43030:SF1">
    <property type="entry name" value="PHOSPHOENOLPYRUVATE SYNTHASE"/>
    <property type="match status" value="1"/>
</dbReference>
<feature type="domain" description="PEP-utilising enzyme C-terminal" evidence="18">
    <location>
        <begin position="490"/>
        <end position="801"/>
    </location>
</feature>
<evidence type="ECO:0000256" key="6">
    <source>
        <dbReference type="ARBA" id="ARBA00021623"/>
    </source>
</evidence>
<dbReference type="NCBIfam" id="TIGR01418">
    <property type="entry name" value="PEP_synth"/>
    <property type="match status" value="1"/>
</dbReference>
<dbReference type="InterPro" id="IPR015813">
    <property type="entry name" value="Pyrv/PenolPyrv_kinase-like_dom"/>
</dbReference>
<evidence type="ECO:0000256" key="12">
    <source>
        <dbReference type="ARBA" id="ARBA00022842"/>
    </source>
</evidence>
<dbReference type="InterPro" id="IPR023151">
    <property type="entry name" value="PEP_util_CS"/>
</dbReference>
<proteinExistence type="inferred from homology"/>
<name>A0A5C1HY80_9SPHI</name>
<keyword evidence="20" id="KW-1185">Reference proteome</keyword>
<feature type="domain" description="Pyruvate phosphate dikinase AMP/ATP-binding" evidence="17">
    <location>
        <begin position="19"/>
        <end position="349"/>
    </location>
</feature>
<evidence type="ECO:0000256" key="1">
    <source>
        <dbReference type="ARBA" id="ARBA00001946"/>
    </source>
</evidence>
<dbReference type="InterPro" id="IPR000121">
    <property type="entry name" value="PEP_util_C"/>
</dbReference>
<dbReference type="InterPro" id="IPR018274">
    <property type="entry name" value="PEP_util_AS"/>
</dbReference>
<organism evidence="19 20">
    <name type="scientific">Mucilaginibacter rubeus</name>
    <dbReference type="NCBI Taxonomy" id="2027860"/>
    <lineage>
        <taxon>Bacteria</taxon>
        <taxon>Pseudomonadati</taxon>
        <taxon>Bacteroidota</taxon>
        <taxon>Sphingobacteriia</taxon>
        <taxon>Sphingobacteriales</taxon>
        <taxon>Sphingobacteriaceae</taxon>
        <taxon>Mucilaginibacter</taxon>
    </lineage>
</organism>
<dbReference type="OrthoDB" id="9765468at2"/>
<dbReference type="EMBL" id="CP043450">
    <property type="protein sequence ID" value="QEM10782.1"/>
    <property type="molecule type" value="Genomic_DNA"/>
</dbReference>
<comment type="catalytic activity">
    <reaction evidence="14 15">
        <text>pyruvate + ATP + H2O = phosphoenolpyruvate + AMP + phosphate + 2 H(+)</text>
        <dbReference type="Rhea" id="RHEA:11364"/>
        <dbReference type="ChEBI" id="CHEBI:15361"/>
        <dbReference type="ChEBI" id="CHEBI:15377"/>
        <dbReference type="ChEBI" id="CHEBI:15378"/>
        <dbReference type="ChEBI" id="CHEBI:30616"/>
        <dbReference type="ChEBI" id="CHEBI:43474"/>
        <dbReference type="ChEBI" id="CHEBI:58702"/>
        <dbReference type="ChEBI" id="CHEBI:456215"/>
        <dbReference type="EC" id="2.7.9.2"/>
    </reaction>
</comment>
<evidence type="ECO:0000259" key="18">
    <source>
        <dbReference type="Pfam" id="PF02896"/>
    </source>
</evidence>
<keyword evidence="10 15" id="KW-0418">Kinase</keyword>
<accession>A0A5C1HY80</accession>
<dbReference type="InterPro" id="IPR036637">
    <property type="entry name" value="Phosphohistidine_dom_sf"/>
</dbReference>
<dbReference type="SUPFAM" id="SSF51621">
    <property type="entry name" value="Phosphoenolpyruvate/pyruvate domain"/>
    <property type="match status" value="1"/>
</dbReference>
<evidence type="ECO:0000259" key="17">
    <source>
        <dbReference type="Pfam" id="PF01326"/>
    </source>
</evidence>
<dbReference type="Gene3D" id="3.50.30.10">
    <property type="entry name" value="Phosphohistidine domain"/>
    <property type="match status" value="1"/>
</dbReference>
<evidence type="ECO:0000256" key="11">
    <source>
        <dbReference type="ARBA" id="ARBA00022840"/>
    </source>
</evidence>
<dbReference type="InterPro" id="IPR013815">
    <property type="entry name" value="ATP_grasp_subdomain_1"/>
</dbReference>
<dbReference type="InterPro" id="IPR008279">
    <property type="entry name" value="PEP-util_enz_mobile_dom"/>
</dbReference>
<dbReference type="Gene3D" id="3.20.20.60">
    <property type="entry name" value="Phosphoenolpyruvate-binding domains"/>
    <property type="match status" value="1"/>
</dbReference>
<evidence type="ECO:0000256" key="9">
    <source>
        <dbReference type="ARBA" id="ARBA00022741"/>
    </source>
</evidence>
<evidence type="ECO:0000259" key="16">
    <source>
        <dbReference type="Pfam" id="PF00391"/>
    </source>
</evidence>
<evidence type="ECO:0000256" key="3">
    <source>
        <dbReference type="ARBA" id="ARBA00004742"/>
    </source>
</evidence>
<evidence type="ECO:0000256" key="7">
    <source>
        <dbReference type="ARBA" id="ARBA00022679"/>
    </source>
</evidence>
<dbReference type="PROSITE" id="PS00370">
    <property type="entry name" value="PEP_ENZYMES_PHOS_SITE"/>
    <property type="match status" value="1"/>
</dbReference>
<dbReference type="PROSITE" id="PS00742">
    <property type="entry name" value="PEP_ENZYMES_2"/>
    <property type="match status" value="1"/>
</dbReference>
<dbReference type="EC" id="2.7.9.2" evidence="5 15"/>
<dbReference type="InterPro" id="IPR006319">
    <property type="entry name" value="PEP_synth"/>
</dbReference>
<comment type="pathway">
    <text evidence="3 15">Carbohydrate biosynthesis; gluconeogenesis.</text>
</comment>
<dbReference type="SUPFAM" id="SSF52009">
    <property type="entry name" value="Phosphohistidine domain"/>
    <property type="match status" value="1"/>
</dbReference>
<dbReference type="InterPro" id="IPR040442">
    <property type="entry name" value="Pyrv_kinase-like_dom_sf"/>
</dbReference>
<keyword evidence="7 15" id="KW-0808">Transferase</keyword>
<dbReference type="PIRSF" id="PIRSF000854">
    <property type="entry name" value="PEP_synthase"/>
    <property type="match status" value="1"/>
</dbReference>
<evidence type="ECO:0000256" key="15">
    <source>
        <dbReference type="PIRNR" id="PIRNR000854"/>
    </source>
</evidence>
<dbReference type="GO" id="GO:0008986">
    <property type="term" value="F:pyruvate, water dikinase activity"/>
    <property type="evidence" value="ECO:0007669"/>
    <property type="project" value="UniProtKB-EC"/>
</dbReference>
<dbReference type="PANTHER" id="PTHR43030">
    <property type="entry name" value="PHOSPHOENOLPYRUVATE SYNTHASE"/>
    <property type="match status" value="1"/>
</dbReference>
<evidence type="ECO:0000256" key="10">
    <source>
        <dbReference type="ARBA" id="ARBA00022777"/>
    </source>
</evidence>
<dbReference type="UniPathway" id="UPA00138"/>
<sequence length="819" mass="90262">MQQEKFTLRLAEAAIRDIEAVGGKNASLGEMLQNLAPSGIRIPDGFIITASAYHRFITFNHLDNVIRERINATDTDNLQQLAACGLAIRTLISDGNFPDEMTSQISAGYKQLCLQYRQENVDVAVRSSATAEDLPDASFAGQQDTYLNISGIENVLKAVKNCFASLFTDRAISYRKMFGYDHFQVGLSVCIQKMVRSDLGMSGVAFSLDTESGFKDVIVINGSYGLGEMIVQGSVNPDEFIVFKPLLKRGFSSIIEKKLGQKHQKMVYGTTAAEPVRVVPVSASEAASFCLNDDQIIELSRWVAIIEDYYSVLKKKWCPMDIEWAVDGISGELFIVQARPETIHSRREVGSVVAYQIHDESRHEKILLKGIAVGDKIAAGKVHLLEGLDRAGIQHIDFKEGDIMVTDMTDPDWEPVMKKAAAIITNKGGRTCHAAIVARELGVPAIVGCENATAILKTGMDITASCAEGEAGIIYDGIIAYEKTEQKFTSLPAIKTPLMMNVASPEMAFHYASYPSQGVGLAREEFIINNYIKVHPMALLKHESIGDAELSSYIAAQTRGYANGEEFFIEKLSYGIARIAAAFYPNRVIVRFSDFKTNEYANMPGGKYFEPEEENPMIGWRGASRYYSDAYREAFGMECKAIRKVREVMGLSNVTVMIPFCRTVGELLKVYETMEAYGLKRGDEGLEVYLMAELPSNIILAQEFGKYIDGFSIGSNDLTQLVLGLDRDSALVAGLYNERNEAVKTMISSLIRTARDMNVKVGICGQGPSDFPDFARFLTEEGIGSISVTPDSFMKTVKVISAAETSQSKLNEPVPEPIF</sequence>
<keyword evidence="8 15" id="KW-0479">Metal-binding</keyword>
<dbReference type="AlphaFoldDB" id="A0A5C1HY80"/>
<comment type="function">
    <text evidence="2 15">Catalyzes the phosphorylation of pyruvate to phosphoenolpyruvate.</text>
</comment>
<comment type="cofactor">
    <cofactor evidence="1 15">
        <name>Mg(2+)</name>
        <dbReference type="ChEBI" id="CHEBI:18420"/>
    </cofactor>
</comment>
<dbReference type="KEGG" id="mrub:DEO27_012360"/>
<evidence type="ECO:0000256" key="14">
    <source>
        <dbReference type="ARBA" id="ARBA00047700"/>
    </source>
</evidence>
<dbReference type="FunFam" id="3.30.470.20:FF:000017">
    <property type="entry name" value="Phosphoenolpyruvate synthase"/>
    <property type="match status" value="1"/>
</dbReference>
<dbReference type="SUPFAM" id="SSF56059">
    <property type="entry name" value="Glutathione synthetase ATP-binding domain-like"/>
    <property type="match status" value="1"/>
</dbReference>
<dbReference type="Gene3D" id="3.30.470.20">
    <property type="entry name" value="ATP-grasp fold, B domain"/>
    <property type="match status" value="1"/>
</dbReference>
<dbReference type="Proteomes" id="UP000251402">
    <property type="component" value="Chromosome"/>
</dbReference>